<dbReference type="RefSeq" id="XP_020057421.1">
    <property type="nucleotide sequence ID" value="XM_020205080.1"/>
</dbReference>
<feature type="chain" id="PRO_5012476801" description="Secreted protein" evidence="1">
    <location>
        <begin position="30"/>
        <end position="179"/>
    </location>
</feature>
<evidence type="ECO:0000256" key="1">
    <source>
        <dbReference type="SAM" id="SignalP"/>
    </source>
</evidence>
<reference evidence="3" key="1">
    <citation type="journal article" date="2017" name="Genome Biol.">
        <title>Comparative genomics reveals high biological diversity and specific adaptations in the industrially and medically important fungal genus Aspergillus.</title>
        <authorList>
            <person name="de Vries R.P."/>
            <person name="Riley R."/>
            <person name="Wiebenga A."/>
            <person name="Aguilar-Osorio G."/>
            <person name="Amillis S."/>
            <person name="Uchima C.A."/>
            <person name="Anderluh G."/>
            <person name="Asadollahi M."/>
            <person name="Askin M."/>
            <person name="Barry K."/>
            <person name="Battaglia E."/>
            <person name="Bayram O."/>
            <person name="Benocci T."/>
            <person name="Braus-Stromeyer S.A."/>
            <person name="Caldana C."/>
            <person name="Canovas D."/>
            <person name="Cerqueira G.C."/>
            <person name="Chen F."/>
            <person name="Chen W."/>
            <person name="Choi C."/>
            <person name="Clum A."/>
            <person name="Dos Santos R.A."/>
            <person name="Damasio A.R."/>
            <person name="Diallinas G."/>
            <person name="Emri T."/>
            <person name="Fekete E."/>
            <person name="Flipphi M."/>
            <person name="Freyberg S."/>
            <person name="Gallo A."/>
            <person name="Gournas C."/>
            <person name="Habgood R."/>
            <person name="Hainaut M."/>
            <person name="Harispe M.L."/>
            <person name="Henrissat B."/>
            <person name="Hilden K.S."/>
            <person name="Hope R."/>
            <person name="Hossain A."/>
            <person name="Karabika E."/>
            <person name="Karaffa L."/>
            <person name="Karanyi Z."/>
            <person name="Krasevec N."/>
            <person name="Kuo A."/>
            <person name="Kusch H."/>
            <person name="LaButti K."/>
            <person name="Lagendijk E.L."/>
            <person name="Lapidus A."/>
            <person name="Levasseur A."/>
            <person name="Lindquist E."/>
            <person name="Lipzen A."/>
            <person name="Logrieco A.F."/>
            <person name="MacCabe A."/>
            <person name="Maekelae M.R."/>
            <person name="Malavazi I."/>
            <person name="Melin P."/>
            <person name="Meyer V."/>
            <person name="Mielnichuk N."/>
            <person name="Miskei M."/>
            <person name="Molnar A.P."/>
            <person name="Mule G."/>
            <person name="Ngan C.Y."/>
            <person name="Orejas M."/>
            <person name="Orosz E."/>
            <person name="Ouedraogo J.P."/>
            <person name="Overkamp K.M."/>
            <person name="Park H.-S."/>
            <person name="Perrone G."/>
            <person name="Piumi F."/>
            <person name="Punt P.J."/>
            <person name="Ram A.F."/>
            <person name="Ramon A."/>
            <person name="Rauscher S."/>
            <person name="Record E."/>
            <person name="Riano-Pachon D.M."/>
            <person name="Robert V."/>
            <person name="Roehrig J."/>
            <person name="Ruller R."/>
            <person name="Salamov A."/>
            <person name="Salih N.S."/>
            <person name="Samson R.A."/>
            <person name="Sandor E."/>
            <person name="Sanguinetti M."/>
            <person name="Schuetze T."/>
            <person name="Sepcic K."/>
            <person name="Shelest E."/>
            <person name="Sherlock G."/>
            <person name="Sophianopoulou V."/>
            <person name="Squina F.M."/>
            <person name="Sun H."/>
            <person name="Susca A."/>
            <person name="Todd R.B."/>
            <person name="Tsang A."/>
            <person name="Unkles S.E."/>
            <person name="van de Wiele N."/>
            <person name="van Rossen-Uffink D."/>
            <person name="Oliveira J.V."/>
            <person name="Vesth T.C."/>
            <person name="Visser J."/>
            <person name="Yu J.-H."/>
            <person name="Zhou M."/>
            <person name="Andersen M.R."/>
            <person name="Archer D.B."/>
            <person name="Baker S.E."/>
            <person name="Benoit I."/>
            <person name="Brakhage A.A."/>
            <person name="Braus G.H."/>
            <person name="Fischer R."/>
            <person name="Frisvad J.C."/>
            <person name="Goldman G.H."/>
            <person name="Houbraken J."/>
            <person name="Oakley B."/>
            <person name="Pocsi I."/>
            <person name="Scazzocchio C."/>
            <person name="Seiboth B."/>
            <person name="vanKuyk P.A."/>
            <person name="Wortman J."/>
            <person name="Dyer P.S."/>
            <person name="Grigoriev I.V."/>
        </authorList>
    </citation>
    <scope>NUCLEOTIDE SEQUENCE [LARGE SCALE GENOMIC DNA]</scope>
    <source>
        <strain evidence="3">ATCC 16872 / CBS 172.66 / WB 5094</strain>
    </source>
</reference>
<dbReference type="AlphaFoldDB" id="A0A1L9WXV0"/>
<keyword evidence="3" id="KW-1185">Reference proteome</keyword>
<dbReference type="GeneID" id="30978894"/>
<name>A0A1L9WXV0_ASPA1</name>
<proteinExistence type="predicted"/>
<dbReference type="EMBL" id="KV878975">
    <property type="protein sequence ID" value="OJK01082.1"/>
    <property type="molecule type" value="Genomic_DNA"/>
</dbReference>
<evidence type="ECO:0000313" key="2">
    <source>
        <dbReference type="EMBL" id="OJK01082.1"/>
    </source>
</evidence>
<accession>A0A1L9WXV0</accession>
<keyword evidence="1" id="KW-0732">Signal</keyword>
<gene>
    <name evidence="2" type="ORF">ASPACDRAFT_77959</name>
</gene>
<evidence type="ECO:0000313" key="3">
    <source>
        <dbReference type="Proteomes" id="UP000184546"/>
    </source>
</evidence>
<sequence>MSMVFLGVPRTSDLLLLLLLLTLLGLSRDSLPLSASFLESAVSFAPRFCRSRLLLRQFRSQHLSCLWVVERPPCRQSIDPPPALCSYRFKIDEGAVTPLDPPGANQCFLSSPTSLAHLCDRSFLEPRTSLTLLSLSRWVPSFVRGACLGTNRTQQSRVTGPLGPLKYRRIDLYNYNRKP</sequence>
<feature type="signal peptide" evidence="1">
    <location>
        <begin position="1"/>
        <end position="29"/>
    </location>
</feature>
<dbReference type="VEuPathDB" id="FungiDB:ASPACDRAFT_77959"/>
<dbReference type="Proteomes" id="UP000184546">
    <property type="component" value="Unassembled WGS sequence"/>
</dbReference>
<protein>
    <recommendedName>
        <fullName evidence="4">Secreted protein</fullName>
    </recommendedName>
</protein>
<evidence type="ECO:0008006" key="4">
    <source>
        <dbReference type="Google" id="ProtNLM"/>
    </source>
</evidence>
<organism evidence="2 3">
    <name type="scientific">Aspergillus aculeatus (strain ATCC 16872 / CBS 172.66 / WB 5094)</name>
    <dbReference type="NCBI Taxonomy" id="690307"/>
    <lineage>
        <taxon>Eukaryota</taxon>
        <taxon>Fungi</taxon>
        <taxon>Dikarya</taxon>
        <taxon>Ascomycota</taxon>
        <taxon>Pezizomycotina</taxon>
        <taxon>Eurotiomycetes</taxon>
        <taxon>Eurotiomycetidae</taxon>
        <taxon>Eurotiales</taxon>
        <taxon>Aspergillaceae</taxon>
        <taxon>Aspergillus</taxon>
        <taxon>Aspergillus subgen. Circumdati</taxon>
    </lineage>
</organism>